<evidence type="ECO:0000256" key="3">
    <source>
        <dbReference type="ARBA" id="ARBA00022692"/>
    </source>
</evidence>
<feature type="domain" description="EamA" evidence="7">
    <location>
        <begin position="11"/>
        <end position="141"/>
    </location>
</feature>
<feature type="transmembrane region" description="Helical" evidence="6">
    <location>
        <begin position="178"/>
        <end position="200"/>
    </location>
</feature>
<comment type="caution">
    <text evidence="8">The sequence shown here is derived from an EMBL/GenBank/DDBJ whole genome shotgun (WGS) entry which is preliminary data.</text>
</comment>
<evidence type="ECO:0000256" key="1">
    <source>
        <dbReference type="ARBA" id="ARBA00004651"/>
    </source>
</evidence>
<dbReference type="Pfam" id="PF00892">
    <property type="entry name" value="EamA"/>
    <property type="match status" value="2"/>
</dbReference>
<evidence type="ECO:0000256" key="6">
    <source>
        <dbReference type="SAM" id="Phobius"/>
    </source>
</evidence>
<dbReference type="SUPFAM" id="SSF103481">
    <property type="entry name" value="Multidrug resistance efflux transporter EmrE"/>
    <property type="match status" value="2"/>
</dbReference>
<evidence type="ECO:0000313" key="9">
    <source>
        <dbReference type="Proteomes" id="UP001465153"/>
    </source>
</evidence>
<feature type="transmembrane region" description="Helical" evidence="6">
    <location>
        <begin position="70"/>
        <end position="91"/>
    </location>
</feature>
<comment type="subcellular location">
    <subcellularLocation>
        <location evidence="1">Cell membrane</location>
        <topology evidence="1">Multi-pass membrane protein</topology>
    </subcellularLocation>
</comment>
<dbReference type="Proteomes" id="UP001465153">
    <property type="component" value="Unassembled WGS sequence"/>
</dbReference>
<accession>A0ABQ0A6W9</accession>
<keyword evidence="9" id="KW-1185">Reference proteome</keyword>
<organism evidence="8 9">
    <name type="scientific">Sessilibacter corallicola</name>
    <dbReference type="NCBI Taxonomy" id="2904075"/>
    <lineage>
        <taxon>Bacteria</taxon>
        <taxon>Pseudomonadati</taxon>
        <taxon>Pseudomonadota</taxon>
        <taxon>Gammaproteobacteria</taxon>
        <taxon>Cellvibrionales</taxon>
        <taxon>Cellvibrionaceae</taxon>
        <taxon>Sessilibacter</taxon>
    </lineage>
</organism>
<feature type="domain" description="EamA" evidence="7">
    <location>
        <begin position="153"/>
        <end position="284"/>
    </location>
</feature>
<feature type="transmembrane region" description="Helical" evidence="6">
    <location>
        <begin position="97"/>
        <end position="119"/>
    </location>
</feature>
<dbReference type="PANTHER" id="PTHR42920">
    <property type="entry name" value="OS03G0707200 PROTEIN-RELATED"/>
    <property type="match status" value="1"/>
</dbReference>
<evidence type="ECO:0000313" key="8">
    <source>
        <dbReference type="EMBL" id="GAA6167384.1"/>
    </source>
</evidence>
<evidence type="ECO:0000256" key="5">
    <source>
        <dbReference type="ARBA" id="ARBA00023136"/>
    </source>
</evidence>
<keyword evidence="3 6" id="KW-0812">Transmembrane</keyword>
<evidence type="ECO:0000259" key="7">
    <source>
        <dbReference type="Pfam" id="PF00892"/>
    </source>
</evidence>
<reference evidence="8 9" key="1">
    <citation type="submission" date="2024-04" db="EMBL/GenBank/DDBJ databases">
        <title>Draft genome sequence of Sessilibacter corallicola NBRC 116591.</title>
        <authorList>
            <person name="Miyakawa T."/>
            <person name="Kusuya Y."/>
            <person name="Miura T."/>
        </authorList>
    </citation>
    <scope>NUCLEOTIDE SEQUENCE [LARGE SCALE GENOMIC DNA]</scope>
    <source>
        <strain evidence="8 9">KU-00831-HH</strain>
    </source>
</reference>
<keyword evidence="2" id="KW-1003">Cell membrane</keyword>
<evidence type="ECO:0000256" key="2">
    <source>
        <dbReference type="ARBA" id="ARBA00022475"/>
    </source>
</evidence>
<dbReference type="RefSeq" id="WP_353302038.1">
    <property type="nucleotide sequence ID" value="NZ_BAABWN010000003.1"/>
</dbReference>
<protein>
    <submittedName>
        <fullName evidence="8">DMT family transporter</fullName>
    </submittedName>
</protein>
<dbReference type="InterPro" id="IPR051258">
    <property type="entry name" value="Diverse_Substrate_Transporter"/>
</dbReference>
<dbReference type="EMBL" id="BAABWN010000003">
    <property type="protein sequence ID" value="GAA6167384.1"/>
    <property type="molecule type" value="Genomic_DNA"/>
</dbReference>
<sequence length="301" mass="33555">MRIKNHRPYLTADLLLIVATVLAAFGWMFSKEVLTHWAPLLFIGIRFILAAVILGIFGTRQLLALTKENWTTALVVGVFFSIAIVFWVYGLHYAEHIGVGAFLTSLGVILVPVVQLFFGERSDRKVWFTLPIAIAGLAALSLESSFGFNLAESAFLTSALLFAIYFSLNSRAAIKVPLVALTSVQLLCVGVISLLLSLVVQEPWDLTPPVETWYWLLASVLIATSLRFFIQTSAQRITTATRAALMMTLEPVWAAIIASFWFDERMSELKILGCTLIFLALVISRIPNWSWMLKTVGRNNR</sequence>
<feature type="transmembrane region" description="Helical" evidence="6">
    <location>
        <begin position="12"/>
        <end position="30"/>
    </location>
</feature>
<dbReference type="InterPro" id="IPR037185">
    <property type="entry name" value="EmrE-like"/>
</dbReference>
<dbReference type="Gene3D" id="1.10.3730.20">
    <property type="match status" value="1"/>
</dbReference>
<feature type="transmembrane region" description="Helical" evidence="6">
    <location>
        <begin position="268"/>
        <end position="286"/>
    </location>
</feature>
<feature type="transmembrane region" description="Helical" evidence="6">
    <location>
        <begin position="212"/>
        <end position="230"/>
    </location>
</feature>
<feature type="transmembrane region" description="Helical" evidence="6">
    <location>
        <begin position="242"/>
        <end position="262"/>
    </location>
</feature>
<gene>
    <name evidence="8" type="ORF">NBRC116591_11940</name>
</gene>
<name>A0ABQ0A6W9_9GAMM</name>
<dbReference type="PANTHER" id="PTHR42920:SF5">
    <property type="entry name" value="EAMA DOMAIN-CONTAINING PROTEIN"/>
    <property type="match status" value="1"/>
</dbReference>
<proteinExistence type="predicted"/>
<keyword evidence="4 6" id="KW-1133">Transmembrane helix</keyword>
<feature type="transmembrane region" description="Helical" evidence="6">
    <location>
        <begin position="148"/>
        <end position="166"/>
    </location>
</feature>
<keyword evidence="5 6" id="KW-0472">Membrane</keyword>
<feature type="transmembrane region" description="Helical" evidence="6">
    <location>
        <begin position="36"/>
        <end position="58"/>
    </location>
</feature>
<evidence type="ECO:0000256" key="4">
    <source>
        <dbReference type="ARBA" id="ARBA00022989"/>
    </source>
</evidence>
<dbReference type="InterPro" id="IPR000620">
    <property type="entry name" value="EamA_dom"/>
</dbReference>
<feature type="transmembrane region" description="Helical" evidence="6">
    <location>
        <begin position="126"/>
        <end position="142"/>
    </location>
</feature>